<reference evidence="2 3" key="1">
    <citation type="journal article" date="2012" name="Int. J. Syst. Evol. Microbiol.">
        <title>Vibrio caribbeanicus sp. nov., isolated from the marine sponge Scleritoderma cyanea.</title>
        <authorList>
            <person name="Hoffmann M."/>
            <person name="Monday S.R."/>
            <person name="Allard M.W."/>
            <person name="Strain E.A."/>
            <person name="Whittaker P."/>
            <person name="Naum M."/>
            <person name="McCarthy P.J."/>
            <person name="Lopez J.V."/>
            <person name="Fischer M."/>
            <person name="Brown E.W."/>
        </authorList>
    </citation>
    <scope>NUCLEOTIDE SEQUENCE [LARGE SCALE GENOMIC DNA]</scope>
    <source>
        <strain evidence="2 3">LMG 19158</strain>
    </source>
</reference>
<dbReference type="RefSeq" id="WP_005595257.1">
    <property type="nucleotide sequence ID" value="NZ_AFWE01000112.1"/>
</dbReference>
<evidence type="ECO:0000313" key="3">
    <source>
        <dbReference type="Proteomes" id="UP000004349"/>
    </source>
</evidence>
<gene>
    <name evidence="2" type="ORF">VIS19158_17646</name>
</gene>
<protein>
    <submittedName>
        <fullName evidence="2">Uncharacterized protein</fullName>
    </submittedName>
</protein>
<name>F9RNE3_9VIBR</name>
<dbReference type="GeneID" id="96874436"/>
<dbReference type="EMBL" id="AFWE01000112">
    <property type="protein sequence ID" value="EGU36968.1"/>
    <property type="molecule type" value="Genomic_DNA"/>
</dbReference>
<proteinExistence type="predicted"/>
<keyword evidence="1" id="KW-0472">Membrane</keyword>
<keyword evidence="1" id="KW-1133">Transmembrane helix</keyword>
<dbReference type="AlphaFoldDB" id="F9RNE3"/>
<sequence>MNNAKFDLDKLVMTVRFECDQARLESRIKHSTKAAYLMLLSCGLIYYFEPAWLAAIHPWFGPLIFGSLFLALSTIEKQSRGDLDCHRGEVISINKNRLKFHQASSGYTFEKSLDDIESATLSQWFGVPRIKVRFSDNQFYQFKWFKDSSELYQLLKRQDEWLKKG</sequence>
<organism evidence="2 3">
    <name type="scientific">Vibrio scophthalmi LMG 19158</name>
    <dbReference type="NCBI Taxonomy" id="870967"/>
    <lineage>
        <taxon>Bacteria</taxon>
        <taxon>Pseudomonadati</taxon>
        <taxon>Pseudomonadota</taxon>
        <taxon>Gammaproteobacteria</taxon>
        <taxon>Vibrionales</taxon>
        <taxon>Vibrionaceae</taxon>
        <taxon>Vibrio</taxon>
    </lineage>
</organism>
<accession>F9RNE3</accession>
<dbReference type="eggNOG" id="ENOG5031P32">
    <property type="taxonomic scope" value="Bacteria"/>
</dbReference>
<evidence type="ECO:0000256" key="1">
    <source>
        <dbReference type="SAM" id="Phobius"/>
    </source>
</evidence>
<keyword evidence="1" id="KW-0812">Transmembrane</keyword>
<evidence type="ECO:0000313" key="2">
    <source>
        <dbReference type="EMBL" id="EGU36968.1"/>
    </source>
</evidence>
<dbReference type="Proteomes" id="UP000004349">
    <property type="component" value="Unassembled WGS sequence"/>
</dbReference>
<feature type="transmembrane region" description="Helical" evidence="1">
    <location>
        <begin position="34"/>
        <end position="53"/>
    </location>
</feature>
<comment type="caution">
    <text evidence="2">The sequence shown here is derived from an EMBL/GenBank/DDBJ whole genome shotgun (WGS) entry which is preliminary data.</text>
</comment>